<proteinExistence type="predicted"/>
<reference evidence="3" key="1">
    <citation type="submission" date="2006-06" db="EMBL/GenBank/DDBJ databases">
        <title>Complete sequence of 3 of Chelativorans sp. BNC1.</title>
        <authorList>
            <consortium name="US DOE Joint Genome Institute"/>
            <person name="Copeland A."/>
            <person name="Lucas S."/>
            <person name="Lapidus A."/>
            <person name="Barry K."/>
            <person name="Detter J.C."/>
            <person name="Glavina del Rio T."/>
            <person name="Hammon N."/>
            <person name="Israni S."/>
            <person name="Dalin E."/>
            <person name="Tice H."/>
            <person name="Pitluck S."/>
            <person name="Chertkov O."/>
            <person name="Brettin T."/>
            <person name="Bruce D."/>
            <person name="Han C."/>
            <person name="Tapia R."/>
            <person name="Gilna P."/>
            <person name="Schmutz J."/>
            <person name="Larimer F."/>
            <person name="Land M."/>
            <person name="Hauser L."/>
            <person name="Kyrpides N."/>
            <person name="Mikhailova N."/>
            <person name="Richardson P."/>
        </authorList>
    </citation>
    <scope>NUCLEOTIDE SEQUENCE</scope>
    <source>
        <strain evidence="3">BNC1</strain>
        <plasmid evidence="3">3</plasmid>
    </source>
</reference>
<evidence type="ECO:0008006" key="4">
    <source>
        <dbReference type="Google" id="ProtNLM"/>
    </source>
</evidence>
<dbReference type="HOGENOM" id="CLU_041111_0_0_5"/>
<geneLocation type="plasmid" evidence="3">
    <name>3</name>
</geneLocation>
<dbReference type="InterPro" id="IPR017113">
    <property type="entry name" value="Antirestriction_ArdC"/>
</dbReference>
<dbReference type="Pfam" id="PF08401">
    <property type="entry name" value="ArdcN"/>
    <property type="match status" value="1"/>
</dbReference>
<dbReference type="KEGG" id="mes:Meso_4588"/>
<dbReference type="InterPro" id="IPR013610">
    <property type="entry name" value="ArdC_N"/>
</dbReference>
<organism evidence="3">
    <name type="scientific">Chelativorans sp. (strain BNC1)</name>
    <dbReference type="NCBI Taxonomy" id="266779"/>
    <lineage>
        <taxon>Bacteria</taxon>
        <taxon>Pseudomonadati</taxon>
        <taxon>Pseudomonadota</taxon>
        <taxon>Alphaproteobacteria</taxon>
        <taxon>Hyphomicrobiales</taxon>
        <taxon>Phyllobacteriaceae</taxon>
        <taxon>Chelativorans</taxon>
    </lineage>
</organism>
<gene>
    <name evidence="3" type="ordered locus">Meso_4588</name>
</gene>
<evidence type="ECO:0000259" key="2">
    <source>
        <dbReference type="Pfam" id="PF18818"/>
    </source>
</evidence>
<feature type="domain" description="Polyvalent protein metallopeptidase" evidence="2">
    <location>
        <begin position="154"/>
        <end position="278"/>
    </location>
</feature>
<dbReference type="Pfam" id="PF18818">
    <property type="entry name" value="MPTase-PolyVal"/>
    <property type="match status" value="1"/>
</dbReference>
<sequence length="304" mass="33672">MSDERASIYERITNQIVAAIEAGAATFRMPWHHDGSVTTRPTNIASGRGYRGANILVLWAAAENAHFTSGIWGTYRQWIALGAQVRQGERGTTIIFWRLASAEDKESASADEASAPAGRTRMFGRGYTVFNRCQVDGFESAEIQRLDEAERIRHADAFFNALRIPAQFDAASAFYRPSDDRVFMPSFSAFVDPLAFYGVLYHEAGHATGAKHRLDRNLEKRFSARAAAMEEIVAELTAAFILADLDLAFQPRPDHAAYVANWIEALKNDPRAIFASAGQAQAAADWMHAMQPATEHMLPNEEMA</sequence>
<dbReference type="PIRSF" id="PIRSF037112">
    <property type="entry name" value="Antirestriction_ArdC"/>
    <property type="match status" value="1"/>
</dbReference>
<accession>Q11AG8</accession>
<name>Q11AG8_CHESB</name>
<feature type="domain" description="N-terminal" evidence="1">
    <location>
        <begin position="7"/>
        <end position="130"/>
    </location>
</feature>
<dbReference type="AlphaFoldDB" id="Q11AG8"/>
<dbReference type="GO" id="GO:0003697">
    <property type="term" value="F:single-stranded DNA binding"/>
    <property type="evidence" value="ECO:0007669"/>
    <property type="project" value="InterPro"/>
</dbReference>
<evidence type="ECO:0000313" key="3">
    <source>
        <dbReference type="EMBL" id="ABG65607.1"/>
    </source>
</evidence>
<evidence type="ECO:0000259" key="1">
    <source>
        <dbReference type="Pfam" id="PF08401"/>
    </source>
</evidence>
<dbReference type="InterPro" id="IPR041459">
    <property type="entry name" value="MPTase-PolyVal"/>
</dbReference>
<dbReference type="OrthoDB" id="9792687at2"/>
<keyword evidence="3" id="KW-0614">Plasmid</keyword>
<protein>
    <recommendedName>
        <fullName evidence="4">DUF1738 domain-containing protein</fullName>
    </recommendedName>
</protein>
<dbReference type="EMBL" id="CP000392">
    <property type="protein sequence ID" value="ABG65607.1"/>
    <property type="molecule type" value="Genomic_DNA"/>
</dbReference>